<accession>A0ABV6MRG0</accession>
<dbReference type="InterPro" id="IPR011990">
    <property type="entry name" value="TPR-like_helical_dom_sf"/>
</dbReference>
<evidence type="ECO:0000313" key="2">
    <source>
        <dbReference type="EMBL" id="MFC0542904.1"/>
    </source>
</evidence>
<feature type="region of interest" description="Disordered" evidence="1">
    <location>
        <begin position="142"/>
        <end position="173"/>
    </location>
</feature>
<feature type="compositionally biased region" description="Basic residues" evidence="1">
    <location>
        <begin position="142"/>
        <end position="159"/>
    </location>
</feature>
<gene>
    <name evidence="2" type="ORF">ACFFH7_15505</name>
</gene>
<keyword evidence="3" id="KW-1185">Reference proteome</keyword>
<dbReference type="Proteomes" id="UP001589810">
    <property type="component" value="Unassembled WGS sequence"/>
</dbReference>
<reference evidence="2 3" key="1">
    <citation type="submission" date="2024-09" db="EMBL/GenBank/DDBJ databases">
        <authorList>
            <person name="Sun Q."/>
            <person name="Mori K."/>
        </authorList>
    </citation>
    <scope>NUCLEOTIDE SEQUENCE [LARGE SCALE GENOMIC DNA]</scope>
    <source>
        <strain evidence="2 3">TBRC 1432</strain>
    </source>
</reference>
<evidence type="ECO:0000313" key="3">
    <source>
        <dbReference type="Proteomes" id="UP001589810"/>
    </source>
</evidence>
<proteinExistence type="predicted"/>
<comment type="caution">
    <text evidence="2">The sequence shown here is derived from an EMBL/GenBank/DDBJ whole genome shotgun (WGS) entry which is preliminary data.</text>
</comment>
<evidence type="ECO:0000256" key="1">
    <source>
        <dbReference type="SAM" id="MobiDB-lite"/>
    </source>
</evidence>
<sequence length="173" mass="18609">MDAVAAGVAVHLLADLRMLDGADNDQDWIVAAVATMAAELAFQVTGGPETERWFRRAVDIRLRLHGPNWADTVLARQGLAMVLMDLQDYPGIEAELRAVAASIARSVGADHLNAVGARHDHAIALLELGDLAGADASRTLAARHRDRHGGIPRHSRRGGSRPQSAALDHRERV</sequence>
<dbReference type="EMBL" id="JBHLUD010000004">
    <property type="protein sequence ID" value="MFC0542904.1"/>
    <property type="molecule type" value="Genomic_DNA"/>
</dbReference>
<dbReference type="Gene3D" id="1.25.40.10">
    <property type="entry name" value="Tetratricopeptide repeat domain"/>
    <property type="match status" value="1"/>
</dbReference>
<protein>
    <submittedName>
        <fullName evidence="2">Uncharacterized protein</fullName>
    </submittedName>
</protein>
<name>A0ABV6MRG0_9PSEU</name>
<organism evidence="2 3">
    <name type="scientific">Kutzneria chonburiensis</name>
    <dbReference type="NCBI Taxonomy" id="1483604"/>
    <lineage>
        <taxon>Bacteria</taxon>
        <taxon>Bacillati</taxon>
        <taxon>Actinomycetota</taxon>
        <taxon>Actinomycetes</taxon>
        <taxon>Pseudonocardiales</taxon>
        <taxon>Pseudonocardiaceae</taxon>
        <taxon>Kutzneria</taxon>
    </lineage>
</organism>
<dbReference type="RefSeq" id="WP_273941312.1">
    <property type="nucleotide sequence ID" value="NZ_CP097263.1"/>
</dbReference>